<evidence type="ECO:0000313" key="2">
    <source>
        <dbReference type="Proteomes" id="UP000295658"/>
    </source>
</evidence>
<dbReference type="AlphaFoldDB" id="A0A4R1QDV0"/>
<keyword evidence="2" id="KW-1185">Reference proteome</keyword>
<accession>A0A4R1QDV0</accession>
<proteinExistence type="predicted"/>
<protein>
    <submittedName>
        <fullName evidence="1">Uncharacterized protein</fullName>
    </submittedName>
</protein>
<dbReference type="Proteomes" id="UP000295658">
    <property type="component" value="Unassembled WGS sequence"/>
</dbReference>
<reference evidence="1 2" key="1">
    <citation type="submission" date="2019-03" db="EMBL/GenBank/DDBJ databases">
        <title>Genomic Encyclopedia of Type Strains, Phase IV (KMG-IV): sequencing the most valuable type-strain genomes for metagenomic binning, comparative biology and taxonomic classification.</title>
        <authorList>
            <person name="Goeker M."/>
        </authorList>
    </citation>
    <scope>NUCLEOTIDE SEQUENCE [LARGE SCALE GENOMIC DNA]</scope>
    <source>
        <strain evidence="1 2">DSM 24979</strain>
    </source>
</reference>
<dbReference type="EMBL" id="SLUL01000006">
    <property type="protein sequence ID" value="TCL49723.1"/>
    <property type="molecule type" value="Genomic_DNA"/>
</dbReference>
<name>A0A4R1QDV0_9BACL</name>
<comment type="caution">
    <text evidence="1">The sequence shown here is derived from an EMBL/GenBank/DDBJ whole genome shotgun (WGS) entry which is preliminary data.</text>
</comment>
<sequence length="54" mass="6307">MELMDMQKCQIAWNFFLESCEKHGISTNLSFYQFIQSVTVEQLESMVRQSELAG</sequence>
<organism evidence="1 2">
    <name type="scientific">Thermolongibacillus altinsuensis</name>
    <dbReference type="NCBI Taxonomy" id="575256"/>
    <lineage>
        <taxon>Bacteria</taxon>
        <taxon>Bacillati</taxon>
        <taxon>Bacillota</taxon>
        <taxon>Bacilli</taxon>
        <taxon>Bacillales</taxon>
        <taxon>Anoxybacillaceae</taxon>
        <taxon>Thermolongibacillus</taxon>
    </lineage>
</organism>
<gene>
    <name evidence="1" type="ORF">EDD69_10675</name>
</gene>
<evidence type="ECO:0000313" key="1">
    <source>
        <dbReference type="EMBL" id="TCL49723.1"/>
    </source>
</evidence>